<comment type="caution">
    <text evidence="2">The sequence shown here is derived from an EMBL/GenBank/DDBJ whole genome shotgun (WGS) entry which is preliminary data.</text>
</comment>
<keyword evidence="3" id="KW-1185">Reference proteome</keyword>
<organism evidence="2 3">
    <name type="scientific">Armadillidium nasatum</name>
    <dbReference type="NCBI Taxonomy" id="96803"/>
    <lineage>
        <taxon>Eukaryota</taxon>
        <taxon>Metazoa</taxon>
        <taxon>Ecdysozoa</taxon>
        <taxon>Arthropoda</taxon>
        <taxon>Crustacea</taxon>
        <taxon>Multicrustacea</taxon>
        <taxon>Malacostraca</taxon>
        <taxon>Eumalacostraca</taxon>
        <taxon>Peracarida</taxon>
        <taxon>Isopoda</taxon>
        <taxon>Oniscidea</taxon>
        <taxon>Crinocheta</taxon>
        <taxon>Armadillidiidae</taxon>
        <taxon>Armadillidium</taxon>
    </lineage>
</organism>
<feature type="region of interest" description="Disordered" evidence="1">
    <location>
        <begin position="188"/>
        <end position="220"/>
    </location>
</feature>
<dbReference type="EMBL" id="SEYY01024446">
    <property type="protein sequence ID" value="KAB7494118.1"/>
    <property type="molecule type" value="Genomic_DNA"/>
</dbReference>
<dbReference type="InterPro" id="IPR019370">
    <property type="entry name" value="E2F-assoc_phosphoprotein"/>
</dbReference>
<proteinExistence type="predicted"/>
<dbReference type="GO" id="GO:0005634">
    <property type="term" value="C:nucleus"/>
    <property type="evidence" value="ECO:0007669"/>
    <property type="project" value="TreeGrafter"/>
</dbReference>
<evidence type="ECO:0000313" key="3">
    <source>
        <dbReference type="Proteomes" id="UP000326759"/>
    </source>
</evidence>
<protein>
    <submittedName>
        <fullName evidence="2">E2F-associated phosphoprotein</fullName>
    </submittedName>
</protein>
<evidence type="ECO:0000256" key="1">
    <source>
        <dbReference type="SAM" id="MobiDB-lite"/>
    </source>
</evidence>
<dbReference type="AlphaFoldDB" id="A0A5N5SK76"/>
<feature type="compositionally biased region" description="Polar residues" evidence="1">
    <location>
        <begin position="208"/>
        <end position="218"/>
    </location>
</feature>
<name>A0A5N5SK76_9CRUS</name>
<feature type="region of interest" description="Disordered" evidence="1">
    <location>
        <begin position="1"/>
        <end position="68"/>
    </location>
</feature>
<dbReference type="PANTHER" id="PTHR15967">
    <property type="entry name" value="E2F-ASSOCIATED PHOSPHOPROTEIN"/>
    <property type="match status" value="1"/>
</dbReference>
<reference evidence="2 3" key="1">
    <citation type="journal article" date="2019" name="PLoS Biol.">
        <title>Sex chromosomes control vertical transmission of feminizing Wolbachia symbionts in an isopod.</title>
        <authorList>
            <person name="Becking T."/>
            <person name="Chebbi M.A."/>
            <person name="Giraud I."/>
            <person name="Moumen B."/>
            <person name="Laverre T."/>
            <person name="Caubet Y."/>
            <person name="Peccoud J."/>
            <person name="Gilbert C."/>
            <person name="Cordaux R."/>
        </authorList>
    </citation>
    <scope>NUCLEOTIDE SEQUENCE [LARGE SCALE GENOMIC DNA]</scope>
    <source>
        <strain evidence="2">ANa2</strain>
        <tissue evidence="2">Whole body excluding digestive tract and cuticle</tissue>
    </source>
</reference>
<dbReference type="PANTHER" id="PTHR15967:SF0">
    <property type="entry name" value="E2F-ASSOCIATED PHOSPHOPROTEIN"/>
    <property type="match status" value="1"/>
</dbReference>
<sequence length="258" mass="30138">MIKDFDDDDDSDEEENEMDEFEKEMAAELNATMEKIMAPYTSKPSTSGEDDDSPPTSNKRKDKHKVIPNDDLFYDPLMDEEDQAWVDNNRRKYQLRSKKLTKDGKIKPQALPHSDAVLNCPACFSTLCHDCQRHEIYKNQYRAMFVFNCVVDKSERLHFAIKEDKKKKFKKGKKRKLKSIEEESSKLEDCEEKSSTQDTNRNPDCEKTSSTQDTNQNPECKDEKDEIFYPVMCALCNTKIAVQDEDEVYHFFNVLTSY</sequence>
<feature type="compositionally biased region" description="Basic and acidic residues" evidence="1">
    <location>
        <begin position="188"/>
        <end position="207"/>
    </location>
</feature>
<dbReference type="Pfam" id="PF10238">
    <property type="entry name" value="Eapp_C"/>
    <property type="match status" value="1"/>
</dbReference>
<dbReference type="OrthoDB" id="122464at2759"/>
<gene>
    <name evidence="2" type="primary">EAPP</name>
    <name evidence="2" type="ORF">Anas_11022</name>
</gene>
<evidence type="ECO:0000313" key="2">
    <source>
        <dbReference type="EMBL" id="KAB7494118.1"/>
    </source>
</evidence>
<dbReference type="Proteomes" id="UP000326759">
    <property type="component" value="Unassembled WGS sequence"/>
</dbReference>
<feature type="compositionally biased region" description="Acidic residues" evidence="1">
    <location>
        <begin position="1"/>
        <end position="22"/>
    </location>
</feature>
<accession>A0A5N5SK76</accession>